<dbReference type="PANTHER" id="PTHR12649:SF11">
    <property type="entry name" value="PEPTIDYL-TRNA HYDROLASE 2, MITOCHONDRIAL"/>
    <property type="match status" value="1"/>
</dbReference>
<dbReference type="EMBL" id="JBBXJM010000007">
    <property type="protein sequence ID" value="KAL1405103.1"/>
    <property type="molecule type" value="Genomic_DNA"/>
</dbReference>
<proteinExistence type="inferred from homology"/>
<protein>
    <recommendedName>
        <fullName evidence="1">peptidyl-tRNA hydrolase</fullName>
        <ecNumber evidence="1">3.1.1.29</ecNumber>
    </recommendedName>
</protein>
<comment type="catalytic activity">
    <reaction evidence="4">
        <text>an N-acyl-L-alpha-aminoacyl-tRNA + H2O = an N-acyl-L-amino acid + a tRNA + H(+)</text>
        <dbReference type="Rhea" id="RHEA:54448"/>
        <dbReference type="Rhea" id="RHEA-COMP:10123"/>
        <dbReference type="Rhea" id="RHEA-COMP:13883"/>
        <dbReference type="ChEBI" id="CHEBI:15377"/>
        <dbReference type="ChEBI" id="CHEBI:15378"/>
        <dbReference type="ChEBI" id="CHEBI:59874"/>
        <dbReference type="ChEBI" id="CHEBI:78442"/>
        <dbReference type="ChEBI" id="CHEBI:138191"/>
        <dbReference type="EC" id="3.1.1.29"/>
    </reaction>
</comment>
<dbReference type="RefSeq" id="XP_069205047.1">
    <property type="nucleotide sequence ID" value="XM_069357110.1"/>
</dbReference>
<evidence type="ECO:0000313" key="6">
    <source>
        <dbReference type="EMBL" id="KAL1405103.1"/>
    </source>
</evidence>
<dbReference type="InterPro" id="IPR002833">
    <property type="entry name" value="PTH2"/>
</dbReference>
<evidence type="ECO:0000256" key="4">
    <source>
        <dbReference type="ARBA" id="ARBA00048707"/>
    </source>
</evidence>
<gene>
    <name evidence="6" type="ORF">Q8F55_008726</name>
</gene>
<reference evidence="6 7" key="1">
    <citation type="submission" date="2023-08" db="EMBL/GenBank/DDBJ databases">
        <title>Annotated Genome Sequence of Vanrija albida AlHP1.</title>
        <authorList>
            <person name="Herzog R."/>
        </authorList>
    </citation>
    <scope>NUCLEOTIDE SEQUENCE [LARGE SCALE GENOMIC DNA]</scope>
    <source>
        <strain evidence="6 7">AlHP1</strain>
    </source>
</reference>
<evidence type="ECO:0000256" key="5">
    <source>
        <dbReference type="SAM" id="MobiDB-lite"/>
    </source>
</evidence>
<evidence type="ECO:0000256" key="3">
    <source>
        <dbReference type="ARBA" id="ARBA00038050"/>
    </source>
</evidence>
<keyword evidence="2" id="KW-0378">Hydrolase</keyword>
<keyword evidence="7" id="KW-1185">Reference proteome</keyword>
<dbReference type="PANTHER" id="PTHR12649">
    <property type="entry name" value="PEPTIDYL-TRNA HYDROLASE 2"/>
    <property type="match status" value="1"/>
</dbReference>
<dbReference type="SUPFAM" id="SSF102462">
    <property type="entry name" value="Peptidyl-tRNA hydrolase II"/>
    <property type="match status" value="1"/>
</dbReference>
<evidence type="ECO:0000256" key="2">
    <source>
        <dbReference type="ARBA" id="ARBA00022801"/>
    </source>
</evidence>
<dbReference type="EC" id="3.1.1.29" evidence="1"/>
<feature type="region of interest" description="Disordered" evidence="5">
    <location>
        <begin position="45"/>
        <end position="74"/>
    </location>
</feature>
<dbReference type="Gene3D" id="3.40.1490.10">
    <property type="entry name" value="Bit1"/>
    <property type="match status" value="1"/>
</dbReference>
<dbReference type="NCBIfam" id="TIGR00283">
    <property type="entry name" value="arch_pth2"/>
    <property type="match status" value="1"/>
</dbReference>
<name>A0ABR3PRM9_9TREE</name>
<sequence length="209" mass="21649">MSQVRDNVQAALAPLPIALTVLAFVLGYQARSVLSPVVVNAPAGTRAASSKAKRSTSPVPAPEVAGATDSDSDAEDEAAATAADLKAVRPGGDEIKLVLVVNDSLKMTKGKIGAQCGHATLACYETLARSNPALISKWKMYGQPKIALRCADTEELEALARQARALNLCARTIQDAGRTQVAPGSKTVLGVGPGPARLINQVTGKLKLL</sequence>
<comment type="similarity">
    <text evidence="3">Belongs to the PTH2 family.</text>
</comment>
<dbReference type="Proteomes" id="UP001565368">
    <property type="component" value="Unassembled WGS sequence"/>
</dbReference>
<comment type="caution">
    <text evidence="6">The sequence shown here is derived from an EMBL/GenBank/DDBJ whole genome shotgun (WGS) entry which is preliminary data.</text>
</comment>
<dbReference type="Pfam" id="PF01981">
    <property type="entry name" value="PTH2"/>
    <property type="match status" value="1"/>
</dbReference>
<dbReference type="GeneID" id="95989769"/>
<organism evidence="6 7">
    <name type="scientific">Vanrija albida</name>
    <dbReference type="NCBI Taxonomy" id="181172"/>
    <lineage>
        <taxon>Eukaryota</taxon>
        <taxon>Fungi</taxon>
        <taxon>Dikarya</taxon>
        <taxon>Basidiomycota</taxon>
        <taxon>Agaricomycotina</taxon>
        <taxon>Tremellomycetes</taxon>
        <taxon>Trichosporonales</taxon>
        <taxon>Trichosporonaceae</taxon>
        <taxon>Vanrija</taxon>
    </lineage>
</organism>
<dbReference type="InterPro" id="IPR023476">
    <property type="entry name" value="Pep_tRNA_hydro_II_dom_sf"/>
</dbReference>
<dbReference type="CDD" id="cd02430">
    <property type="entry name" value="PTH2"/>
    <property type="match status" value="1"/>
</dbReference>
<accession>A0ABR3PRM9</accession>
<evidence type="ECO:0000313" key="7">
    <source>
        <dbReference type="Proteomes" id="UP001565368"/>
    </source>
</evidence>
<evidence type="ECO:0000256" key="1">
    <source>
        <dbReference type="ARBA" id="ARBA00013260"/>
    </source>
</evidence>